<feature type="coiled-coil region" evidence="1">
    <location>
        <begin position="239"/>
        <end position="316"/>
    </location>
</feature>
<proteinExistence type="predicted"/>
<protein>
    <submittedName>
        <fullName evidence="2">Coiled-coil domain containing 157</fullName>
    </submittedName>
</protein>
<accession>A0A1A8BSG0</accession>
<gene>
    <name evidence="2" type="primary">CCDC157</name>
</gene>
<dbReference type="PANTHER" id="PTHR43696:SF9">
    <property type="entry name" value="COILED-COIL DOMAIN-CONTAINING PROTEIN 157"/>
    <property type="match status" value="1"/>
</dbReference>
<dbReference type="EMBL" id="HADZ01005504">
    <property type="protein sequence ID" value="SBP69445.1"/>
    <property type="molecule type" value="Transcribed_RNA"/>
</dbReference>
<name>A0A1A8BSG0_NOTKA</name>
<evidence type="ECO:0000256" key="1">
    <source>
        <dbReference type="SAM" id="Coils"/>
    </source>
</evidence>
<feature type="coiled-coil region" evidence="1">
    <location>
        <begin position="359"/>
        <end position="445"/>
    </location>
</feature>
<keyword evidence="1" id="KW-0175">Coiled coil</keyword>
<sequence length="518" mass="59079">MLALLEEYDYVDGEDAFNQHSHIVLLELVIDRLLLLLQSVSVYNEVPRGRQRGEQTQQTTYLSVGLVVKNYCGNLLLSANKKEPFKDTKPFDSNNTNMVLSNPAITSSKTELSSFCASALSSASSFDVVPQTNNTPCYPKAEQHHVSCQTTSSSLIPCSACHQVQSLLRNTGDALIDLLQSEGLPSSLQPLAAAMEDIVGDMTSGDVAQWAEEQLRDTRRLTKHLKDVQGTVQPLEERIAVAEMERDSFKSELESAQKQFKQELEKHQINSVQLEFSLRKAQRSSKETEQRLQKEQQQLKRENMSLEETNNRLKEKIALQHDSLQVLGNEMQILSFNTSTEKAKYRSACRQQESMLAKQKSLLERVDALDEECEELQRELGEKEEERITLHNQMSKVEEQQAQLMQQQNLCEELKKEKQTLEVNVDELKKQVADLTRRVDSLKERERLLVAFPELNNWSQAQPQSTGNLILDMEQQLQANRIRIKVMEQENATLHKSLEKLKTRAQQNACREPAPLQT</sequence>
<reference evidence="2" key="1">
    <citation type="submission" date="2016-05" db="EMBL/GenBank/DDBJ databases">
        <authorList>
            <person name="Lavstsen T."/>
            <person name="Jespersen J.S."/>
        </authorList>
    </citation>
    <scope>NUCLEOTIDE SEQUENCE</scope>
    <source>
        <tissue evidence="2">Brain</tissue>
    </source>
</reference>
<dbReference type="InterPro" id="IPR029681">
    <property type="entry name" value="CCDC157"/>
</dbReference>
<organism evidence="2">
    <name type="scientific">Nothobranchius kadleci</name>
    <name type="common">African annual killifish</name>
    <dbReference type="NCBI Taxonomy" id="1051664"/>
    <lineage>
        <taxon>Eukaryota</taxon>
        <taxon>Metazoa</taxon>
        <taxon>Chordata</taxon>
        <taxon>Craniata</taxon>
        <taxon>Vertebrata</taxon>
        <taxon>Euteleostomi</taxon>
        <taxon>Actinopterygii</taxon>
        <taxon>Neopterygii</taxon>
        <taxon>Teleostei</taxon>
        <taxon>Neoteleostei</taxon>
        <taxon>Acanthomorphata</taxon>
        <taxon>Ovalentaria</taxon>
        <taxon>Atherinomorphae</taxon>
        <taxon>Cyprinodontiformes</taxon>
        <taxon>Nothobranchiidae</taxon>
        <taxon>Nothobranchius</taxon>
    </lineage>
</organism>
<feature type="coiled-coil region" evidence="1">
    <location>
        <begin position="470"/>
        <end position="504"/>
    </location>
</feature>
<dbReference type="PANTHER" id="PTHR43696">
    <property type="entry name" value="COILED-COIL DOMAIN-CONTAINING PROTEIN 157"/>
    <property type="match status" value="1"/>
</dbReference>
<reference evidence="2" key="2">
    <citation type="submission" date="2016-06" db="EMBL/GenBank/DDBJ databases">
        <title>The genome of a short-lived fish provides insights into sex chromosome evolution and the genetic control of aging.</title>
        <authorList>
            <person name="Reichwald K."/>
            <person name="Felder M."/>
            <person name="Petzold A."/>
            <person name="Koch P."/>
            <person name="Groth M."/>
            <person name="Platzer M."/>
        </authorList>
    </citation>
    <scope>NUCLEOTIDE SEQUENCE</scope>
    <source>
        <tissue evidence="2">Brain</tissue>
    </source>
</reference>
<evidence type="ECO:0000313" key="2">
    <source>
        <dbReference type="EMBL" id="SBP69445.1"/>
    </source>
</evidence>
<dbReference type="AlphaFoldDB" id="A0A1A8BSG0"/>